<evidence type="ECO:0000256" key="1">
    <source>
        <dbReference type="SAM" id="MobiDB-lite"/>
    </source>
</evidence>
<dbReference type="EMBL" id="CDMZ01002202">
    <property type="protein sequence ID" value="CEM41287.1"/>
    <property type="molecule type" value="Genomic_DNA"/>
</dbReference>
<sequence length="284" mass="32533">MKLMGLCFFGVLSLLPDLARGASLGDMFRWGPKYSNRPFTEKLVGVPVFLMTTTHGAPYLYPNGDMSEIVCFLDPSDAEEKITDALMSQKNLDARVCVMGLERIWKNVYPSVLQQKQAAEEEGGQTKRGRGGRRRGRRAQSRDLIWTLRGSSAQKQYIAKTFNRKDRNKIDVPVFRVETLRMKRGSEWIMPLFMDYDDARLAWDRLKALNPSLPSRGKIYAHDLVKFLSEREVLTERARKKEISPELYRIQGAWGIVPSSKAKAYVKTATERGARKARLPRMRI</sequence>
<dbReference type="VEuPathDB" id="CryptoDB:Cvel_929"/>
<feature type="region of interest" description="Disordered" evidence="1">
    <location>
        <begin position="116"/>
        <end position="139"/>
    </location>
</feature>
<evidence type="ECO:0000256" key="2">
    <source>
        <dbReference type="SAM" id="SignalP"/>
    </source>
</evidence>
<name>A0A0G4HBD1_9ALVE</name>
<evidence type="ECO:0000313" key="3">
    <source>
        <dbReference type="EMBL" id="CEM41287.1"/>
    </source>
</evidence>
<proteinExistence type="predicted"/>
<dbReference type="Gene3D" id="3.40.1350.100">
    <property type="match status" value="2"/>
</dbReference>
<feature type="signal peptide" evidence="2">
    <location>
        <begin position="1"/>
        <end position="21"/>
    </location>
</feature>
<feature type="chain" id="PRO_5005191791" evidence="2">
    <location>
        <begin position="22"/>
        <end position="284"/>
    </location>
</feature>
<feature type="compositionally biased region" description="Basic residues" evidence="1">
    <location>
        <begin position="127"/>
        <end position="139"/>
    </location>
</feature>
<organism evidence="3">
    <name type="scientific">Chromera velia CCMP2878</name>
    <dbReference type="NCBI Taxonomy" id="1169474"/>
    <lineage>
        <taxon>Eukaryota</taxon>
        <taxon>Sar</taxon>
        <taxon>Alveolata</taxon>
        <taxon>Colpodellida</taxon>
        <taxon>Chromeraceae</taxon>
        <taxon>Chromera</taxon>
    </lineage>
</organism>
<protein>
    <submittedName>
        <fullName evidence="3">Uncharacterized protein</fullName>
    </submittedName>
</protein>
<keyword evidence="2" id="KW-0732">Signal</keyword>
<dbReference type="PhylomeDB" id="A0A0G4HBD1"/>
<dbReference type="AlphaFoldDB" id="A0A0G4HBD1"/>
<accession>A0A0G4HBD1</accession>
<gene>
    <name evidence="3" type="ORF">Cvel_929</name>
</gene>
<reference evidence="3" key="1">
    <citation type="submission" date="2014-11" db="EMBL/GenBank/DDBJ databases">
        <authorList>
            <person name="Otto D Thomas"/>
            <person name="Naeem Raeece"/>
        </authorList>
    </citation>
    <scope>NUCLEOTIDE SEQUENCE</scope>
</reference>